<evidence type="ECO:0000256" key="1">
    <source>
        <dbReference type="SAM" id="Phobius"/>
    </source>
</evidence>
<accession>D5ENT3</accession>
<feature type="transmembrane region" description="Helical" evidence="1">
    <location>
        <begin position="12"/>
        <end position="31"/>
    </location>
</feature>
<gene>
    <name evidence="2" type="ordered locus">Caka_0567</name>
</gene>
<dbReference type="KEGG" id="caa:Caka_0567"/>
<name>D5ENT3_CORAD</name>
<dbReference type="Proteomes" id="UP000000925">
    <property type="component" value="Chromosome"/>
</dbReference>
<keyword evidence="1" id="KW-0812">Transmembrane</keyword>
<keyword evidence="1" id="KW-0472">Membrane</keyword>
<evidence type="ECO:0000313" key="2">
    <source>
        <dbReference type="EMBL" id="ADE53592.1"/>
    </source>
</evidence>
<organism evidence="2 3">
    <name type="scientific">Coraliomargarita akajimensis (strain DSM 45221 / IAM 15411 / JCM 23193 / KCTC 12865 / 04OKA010-24)</name>
    <dbReference type="NCBI Taxonomy" id="583355"/>
    <lineage>
        <taxon>Bacteria</taxon>
        <taxon>Pseudomonadati</taxon>
        <taxon>Verrucomicrobiota</taxon>
        <taxon>Opitutia</taxon>
        <taxon>Puniceicoccales</taxon>
        <taxon>Coraliomargaritaceae</taxon>
        <taxon>Coraliomargarita</taxon>
    </lineage>
</organism>
<evidence type="ECO:0000313" key="3">
    <source>
        <dbReference type="Proteomes" id="UP000000925"/>
    </source>
</evidence>
<reference evidence="2 3" key="1">
    <citation type="journal article" date="2010" name="Stand. Genomic Sci.">
        <title>Complete genome sequence of Coraliomargarita akajimensis type strain (04OKA010-24).</title>
        <authorList>
            <person name="Mavromatis K."/>
            <person name="Abt B."/>
            <person name="Brambilla E."/>
            <person name="Lapidus A."/>
            <person name="Copeland A."/>
            <person name="Deshpande S."/>
            <person name="Nolan M."/>
            <person name="Lucas S."/>
            <person name="Tice H."/>
            <person name="Cheng J.F."/>
            <person name="Han C."/>
            <person name="Detter J.C."/>
            <person name="Woyke T."/>
            <person name="Goodwin L."/>
            <person name="Pitluck S."/>
            <person name="Held B."/>
            <person name="Brettin T."/>
            <person name="Tapia R."/>
            <person name="Ivanova N."/>
            <person name="Mikhailova N."/>
            <person name="Pati A."/>
            <person name="Liolios K."/>
            <person name="Chen A."/>
            <person name="Palaniappan K."/>
            <person name="Land M."/>
            <person name="Hauser L."/>
            <person name="Chang Y.J."/>
            <person name="Jeffries C.D."/>
            <person name="Rohde M."/>
            <person name="Goker M."/>
            <person name="Bristow J."/>
            <person name="Eisen J.A."/>
            <person name="Markowitz V."/>
            <person name="Hugenholtz P."/>
            <person name="Klenk H.P."/>
            <person name="Kyrpides N.C."/>
        </authorList>
    </citation>
    <scope>NUCLEOTIDE SEQUENCE [LARGE SCALE GENOMIC DNA]</scope>
    <source>
        <strain evidence="3">DSM 45221 / IAM 15411 / JCM 23193 / KCTC 12865</strain>
    </source>
</reference>
<sequence>MKFSRGKATKLSVCAFAILTIIMFCELLVLYSHKSDPTLKFSRIGTFQGVTGVYMTLENPQLTPIALRSTDRVLTYDYFEWPRNPPNYTLKKHYSDWNVWETFSPGSHEVFLEMHLAGISDETDALHITLLYWKESLASRLFPETIDGGGGTIFSIVKISDMQEQSNGPPAEEQ</sequence>
<keyword evidence="1" id="KW-1133">Transmembrane helix</keyword>
<dbReference type="HOGENOM" id="CLU_1537489_0_0_0"/>
<keyword evidence="3" id="KW-1185">Reference proteome</keyword>
<dbReference type="RefSeq" id="WP_013042317.1">
    <property type="nucleotide sequence ID" value="NC_014008.1"/>
</dbReference>
<dbReference type="AlphaFoldDB" id="D5ENT3"/>
<proteinExistence type="predicted"/>
<dbReference type="STRING" id="583355.Caka_0567"/>
<protein>
    <submittedName>
        <fullName evidence="2">Uncharacterized protein</fullName>
    </submittedName>
</protein>
<dbReference type="EMBL" id="CP001998">
    <property type="protein sequence ID" value="ADE53592.1"/>
    <property type="molecule type" value="Genomic_DNA"/>
</dbReference>